<name>A0ACB9P2K2_9MYRT</name>
<proteinExistence type="predicted"/>
<evidence type="ECO:0000313" key="2">
    <source>
        <dbReference type="Proteomes" id="UP001057402"/>
    </source>
</evidence>
<organism evidence="1 2">
    <name type="scientific">Melastoma candidum</name>
    <dbReference type="NCBI Taxonomy" id="119954"/>
    <lineage>
        <taxon>Eukaryota</taxon>
        <taxon>Viridiplantae</taxon>
        <taxon>Streptophyta</taxon>
        <taxon>Embryophyta</taxon>
        <taxon>Tracheophyta</taxon>
        <taxon>Spermatophyta</taxon>
        <taxon>Magnoliopsida</taxon>
        <taxon>eudicotyledons</taxon>
        <taxon>Gunneridae</taxon>
        <taxon>Pentapetalae</taxon>
        <taxon>rosids</taxon>
        <taxon>malvids</taxon>
        <taxon>Myrtales</taxon>
        <taxon>Melastomataceae</taxon>
        <taxon>Melastomatoideae</taxon>
        <taxon>Melastomateae</taxon>
        <taxon>Melastoma</taxon>
    </lineage>
</organism>
<sequence length="602" mass="68511">MKEIGSPPSCCIRSNCAFDDSLKDLQQLWNDIGENEGDKDRMISELEMQCLQLYRRKIDEAANVKARLHQSVAAKEAELATLMASLAEPDNHLRVNSEKRSISLKEKLASVTPLVEDLRKKKEERLRKFTDTKAQIEKITREISGYGYNNGEEENTISLDEADLSLRKLAEYETHLRTLQREKSERLQKVLGYVNEVHSLCCVLGIDFCKTVSEVHPSLQGRSVEQTTNISNCTLEGLERAISQLKAERNSRILKVNDIVSSLFELWNLMDSSNEERNKFSRIASVLGSSECDISEPGILSNEMIDQASAEVERLNKLKASRMKELVLKKRLELEYICRMAHIVPDTSTAAEKSSVLIDSGMVDPSELLVNIEEQIVKAKDEAMSRREIMERIDRWLAACEEESWLEEYNQDDNRYHSGRGAHINLKRAERARVTVTKIPAMIDNLINRTLTWEDEKGKPFLYDGERLVSILDDYKLSRKQKQEEKRRQRDQKKLQDMRLTEKEAKYGSKPSPRKSPSFRKSNGYSVNGNGSIISSPRRSSIGCSPSELLTPRSYSGRENGFLEEMRRLSTAPSNFVAISKEDTVSTYTSICGSEVSSPPHI</sequence>
<reference evidence="2" key="1">
    <citation type="journal article" date="2023" name="Front. Plant Sci.">
        <title>Chromosomal-level genome assembly of Melastoma candidum provides insights into trichome evolution.</title>
        <authorList>
            <person name="Zhong Y."/>
            <person name="Wu W."/>
            <person name="Sun C."/>
            <person name="Zou P."/>
            <person name="Liu Y."/>
            <person name="Dai S."/>
            <person name="Zhou R."/>
        </authorList>
    </citation>
    <scope>NUCLEOTIDE SEQUENCE [LARGE SCALE GENOMIC DNA]</scope>
</reference>
<gene>
    <name evidence="1" type="ORF">MLD38_025525</name>
</gene>
<comment type="caution">
    <text evidence="1">The sequence shown here is derived from an EMBL/GenBank/DDBJ whole genome shotgun (WGS) entry which is preliminary data.</text>
</comment>
<evidence type="ECO:0000313" key="1">
    <source>
        <dbReference type="EMBL" id="KAI4340715.1"/>
    </source>
</evidence>
<dbReference type="EMBL" id="CM042886">
    <property type="protein sequence ID" value="KAI4340715.1"/>
    <property type="molecule type" value="Genomic_DNA"/>
</dbReference>
<dbReference type="Proteomes" id="UP001057402">
    <property type="component" value="Chromosome 7"/>
</dbReference>
<protein>
    <submittedName>
        <fullName evidence="1">Uncharacterized protein</fullName>
    </submittedName>
</protein>
<accession>A0ACB9P2K2</accession>
<keyword evidence="2" id="KW-1185">Reference proteome</keyword>